<dbReference type="Proteomes" id="UP000245506">
    <property type="component" value="Unassembled WGS sequence"/>
</dbReference>
<evidence type="ECO:0000313" key="2">
    <source>
        <dbReference type="EMBL" id="PWQ95239.1"/>
    </source>
</evidence>
<keyword evidence="3" id="KW-1185">Reference proteome</keyword>
<dbReference type="Pfam" id="PF10115">
    <property type="entry name" value="HlyU"/>
    <property type="match status" value="1"/>
</dbReference>
<feature type="compositionally biased region" description="Low complexity" evidence="1">
    <location>
        <begin position="1"/>
        <end position="14"/>
    </location>
</feature>
<dbReference type="EMBL" id="QGKL01000035">
    <property type="protein sequence ID" value="PWQ95239.1"/>
    <property type="molecule type" value="Genomic_DNA"/>
</dbReference>
<reference evidence="2 3" key="1">
    <citation type="submission" date="2018-05" db="EMBL/GenBank/DDBJ databases">
        <title>Leucothrix arctica sp. nov., isolated from Arctic seawater.</title>
        <authorList>
            <person name="Choi A."/>
            <person name="Baek K."/>
        </authorList>
    </citation>
    <scope>NUCLEOTIDE SEQUENCE [LARGE SCALE GENOMIC DNA]</scope>
    <source>
        <strain evidence="2 3">IMCC9719</strain>
    </source>
</reference>
<evidence type="ECO:0000256" key="1">
    <source>
        <dbReference type="SAM" id="MobiDB-lite"/>
    </source>
</evidence>
<dbReference type="InterPro" id="IPR018772">
    <property type="entry name" value="Transcription_activator_HlyU"/>
</dbReference>
<dbReference type="RefSeq" id="WP_109823851.1">
    <property type="nucleotide sequence ID" value="NZ_QGKL01000035.1"/>
</dbReference>
<evidence type="ECO:0000313" key="3">
    <source>
        <dbReference type="Proteomes" id="UP000245506"/>
    </source>
</evidence>
<organism evidence="2 3">
    <name type="scientific">Leucothrix arctica</name>
    <dbReference type="NCBI Taxonomy" id="1481894"/>
    <lineage>
        <taxon>Bacteria</taxon>
        <taxon>Pseudomonadati</taxon>
        <taxon>Pseudomonadota</taxon>
        <taxon>Gammaproteobacteria</taxon>
        <taxon>Thiotrichales</taxon>
        <taxon>Thiotrichaceae</taxon>
        <taxon>Leucothrix</taxon>
    </lineage>
</organism>
<comment type="caution">
    <text evidence="2">The sequence shown here is derived from an EMBL/GenBank/DDBJ whole genome shotgun (WGS) entry which is preliminary data.</text>
</comment>
<dbReference type="AlphaFoldDB" id="A0A317CA24"/>
<accession>A0A317CA24</accession>
<feature type="region of interest" description="Disordered" evidence="1">
    <location>
        <begin position="1"/>
        <end position="22"/>
    </location>
</feature>
<protein>
    <submittedName>
        <fullName evidence="2">Uncharacterized protein</fullName>
    </submittedName>
</protein>
<gene>
    <name evidence="2" type="ORF">DKT75_12910</name>
</gene>
<sequence length="93" mass="10363">MGLLSGFKSLFSSSPDAEPKIDTSKIEEYEGFQIIPMPQKEGGQYRLNGLIRKGDKEHRLIRADTFGSADQCASEVLRKGRLLIDQMGDQLFG</sequence>
<dbReference type="OrthoDB" id="9800971at2"/>
<name>A0A317CA24_9GAMM</name>
<proteinExistence type="predicted"/>